<dbReference type="AlphaFoldDB" id="A0A7R9ZZX4"/>
<reference evidence="1" key="1">
    <citation type="submission" date="2021-01" db="EMBL/GenBank/DDBJ databases">
        <authorList>
            <person name="Corre E."/>
            <person name="Pelletier E."/>
            <person name="Niang G."/>
            <person name="Scheremetjew M."/>
            <person name="Finn R."/>
            <person name="Kale V."/>
            <person name="Holt S."/>
            <person name="Cochrane G."/>
            <person name="Meng A."/>
            <person name="Brown T."/>
            <person name="Cohen L."/>
        </authorList>
    </citation>
    <scope>NUCLEOTIDE SEQUENCE</scope>
    <source>
        <strain evidence="1">Pbaha01</strain>
    </source>
</reference>
<gene>
    <name evidence="1" type="ORF">PBAH0796_LOCUS4421</name>
</gene>
<organism evidence="1">
    <name type="scientific">Pyrodinium bahamense</name>
    <dbReference type="NCBI Taxonomy" id="73915"/>
    <lineage>
        <taxon>Eukaryota</taxon>
        <taxon>Sar</taxon>
        <taxon>Alveolata</taxon>
        <taxon>Dinophyceae</taxon>
        <taxon>Gonyaulacales</taxon>
        <taxon>Pyrocystaceae</taxon>
        <taxon>Pyrodinium</taxon>
    </lineage>
</organism>
<dbReference type="EMBL" id="HBEG01007499">
    <property type="protein sequence ID" value="CAD8348682.1"/>
    <property type="molecule type" value="Transcribed_RNA"/>
</dbReference>
<sequence length="154" mass="16520">MGSAPLPAAGWERYRRAEVVPDLHQQIGMAAACGDARKEGQKLQRIFRKCLVLAMAAAFWVAGIQLHSFVLAPTRPQVAQQTMLASSKVQELEEAYAASGTIGAARRQVEFLRKAALEACLAAVKDDTEAVERCAALSRQLAEAEASLAEAALL</sequence>
<proteinExistence type="predicted"/>
<name>A0A7R9ZZX4_9DINO</name>
<accession>A0A7R9ZZX4</accession>
<evidence type="ECO:0000313" key="1">
    <source>
        <dbReference type="EMBL" id="CAD8348682.1"/>
    </source>
</evidence>
<protein>
    <submittedName>
        <fullName evidence="1">Uncharacterized protein</fullName>
    </submittedName>
</protein>